<dbReference type="EMBL" id="AP022870">
    <property type="protein sequence ID" value="BCB73714.1"/>
    <property type="molecule type" value="Genomic_DNA"/>
</dbReference>
<dbReference type="GO" id="GO:0004497">
    <property type="term" value="F:monooxygenase activity"/>
    <property type="evidence" value="ECO:0007669"/>
    <property type="project" value="UniProtKB-ARBA"/>
</dbReference>
<comment type="cofactor">
    <cofactor evidence="5">
        <name>[2Fe-2S] cluster</name>
        <dbReference type="ChEBI" id="CHEBI:190135"/>
    </cofactor>
</comment>
<keyword evidence="3" id="KW-0408">Iron</keyword>
<evidence type="ECO:0000256" key="3">
    <source>
        <dbReference type="ARBA" id="ARBA00023004"/>
    </source>
</evidence>
<dbReference type="Pfam" id="PF09990">
    <property type="entry name" value="DUF2231"/>
    <property type="match status" value="1"/>
</dbReference>
<protein>
    <recommendedName>
        <fullName evidence="7">Rieske domain-containing protein</fullName>
    </recommendedName>
</protein>
<evidence type="ECO:0000259" key="7">
    <source>
        <dbReference type="PROSITE" id="PS51296"/>
    </source>
</evidence>
<dbReference type="KEGG" id="pfla:Pflav_001240"/>
<dbReference type="PANTHER" id="PTHR21496:SF0">
    <property type="entry name" value="RIESKE DOMAIN-CONTAINING PROTEIN"/>
    <property type="match status" value="1"/>
</dbReference>
<evidence type="ECO:0000256" key="6">
    <source>
        <dbReference type="ARBA" id="ARBA00038001"/>
    </source>
</evidence>
<keyword evidence="9" id="KW-1185">Reference proteome</keyword>
<keyword evidence="4" id="KW-0411">Iron-sulfur</keyword>
<evidence type="ECO:0000313" key="8">
    <source>
        <dbReference type="EMBL" id="BCB73714.1"/>
    </source>
</evidence>
<dbReference type="PROSITE" id="PS51296">
    <property type="entry name" value="RIESKE"/>
    <property type="match status" value="1"/>
</dbReference>
<reference evidence="8 9" key="1">
    <citation type="submission" date="2020-03" db="EMBL/GenBank/DDBJ databases">
        <title>Whole genome shotgun sequence of Phytohabitans flavus NBRC 107702.</title>
        <authorList>
            <person name="Komaki H."/>
            <person name="Tamura T."/>
        </authorList>
    </citation>
    <scope>NUCLEOTIDE SEQUENCE [LARGE SCALE GENOMIC DNA]</scope>
    <source>
        <strain evidence="8 9">NBRC 107702</strain>
    </source>
</reference>
<dbReference type="CDD" id="cd03467">
    <property type="entry name" value="Rieske"/>
    <property type="match status" value="1"/>
</dbReference>
<keyword evidence="1" id="KW-0001">2Fe-2S</keyword>
<evidence type="ECO:0000313" key="9">
    <source>
        <dbReference type="Proteomes" id="UP000502508"/>
    </source>
</evidence>
<organism evidence="8 9">
    <name type="scientific">Phytohabitans flavus</name>
    <dbReference type="NCBI Taxonomy" id="1076124"/>
    <lineage>
        <taxon>Bacteria</taxon>
        <taxon>Bacillati</taxon>
        <taxon>Actinomycetota</taxon>
        <taxon>Actinomycetes</taxon>
        <taxon>Micromonosporales</taxon>
        <taxon>Micromonosporaceae</taxon>
    </lineage>
</organism>
<gene>
    <name evidence="8" type="ORF">Pflav_001240</name>
</gene>
<evidence type="ECO:0000256" key="1">
    <source>
        <dbReference type="ARBA" id="ARBA00022714"/>
    </source>
</evidence>
<proteinExistence type="inferred from homology"/>
<dbReference type="GO" id="GO:0016705">
    <property type="term" value="F:oxidoreductase activity, acting on paired donors, with incorporation or reduction of molecular oxygen"/>
    <property type="evidence" value="ECO:0007669"/>
    <property type="project" value="UniProtKB-ARBA"/>
</dbReference>
<dbReference type="InterPro" id="IPR036922">
    <property type="entry name" value="Rieske_2Fe-2S_sf"/>
</dbReference>
<dbReference type="GO" id="GO:0051537">
    <property type="term" value="F:2 iron, 2 sulfur cluster binding"/>
    <property type="evidence" value="ECO:0007669"/>
    <property type="project" value="UniProtKB-KW"/>
</dbReference>
<dbReference type="GO" id="GO:0046872">
    <property type="term" value="F:metal ion binding"/>
    <property type="evidence" value="ECO:0007669"/>
    <property type="project" value="UniProtKB-KW"/>
</dbReference>
<dbReference type="Proteomes" id="UP000502508">
    <property type="component" value="Chromosome"/>
</dbReference>
<dbReference type="Pfam" id="PF00355">
    <property type="entry name" value="Rieske"/>
    <property type="match status" value="1"/>
</dbReference>
<sequence>MLDRLETANWLDRVGDPLQRGVQAVLRGRIRDVLHGVWLGHPLHPALVQLPIGAWLSTAVVDALPGADRTATVLTGVGTAGALPAVAAGLNDWASLSREQRRIGLVHASVNVVAVGLYTGSLIARLSGNHHLGRRLAYAGLAGSSLGAYLGGHLSYRQAAAVNQAEAFLRQIPEGWQDLCAQDALAEGKPFRASIGEVPVVVTRTDGAVTAMIGNCGHQTGPLGDGELINVDGAECLVCPWHGSTFRLSDGVVLHGPAASDQPLLRTREVGGRIQASLP</sequence>
<evidence type="ECO:0000256" key="2">
    <source>
        <dbReference type="ARBA" id="ARBA00022723"/>
    </source>
</evidence>
<comment type="similarity">
    <text evidence="6">Belongs to the bacterial ring-hydroxylating dioxygenase ferredoxin component family.</text>
</comment>
<evidence type="ECO:0000256" key="4">
    <source>
        <dbReference type="ARBA" id="ARBA00023014"/>
    </source>
</evidence>
<dbReference type="InterPro" id="IPR019251">
    <property type="entry name" value="DUF2231_TM"/>
</dbReference>
<accession>A0A6F8XIS3</accession>
<evidence type="ECO:0000256" key="5">
    <source>
        <dbReference type="ARBA" id="ARBA00034078"/>
    </source>
</evidence>
<dbReference type="InterPro" id="IPR017941">
    <property type="entry name" value="Rieske_2Fe-2S"/>
</dbReference>
<dbReference type="SUPFAM" id="SSF50022">
    <property type="entry name" value="ISP domain"/>
    <property type="match status" value="1"/>
</dbReference>
<dbReference type="AlphaFoldDB" id="A0A6F8XIS3"/>
<feature type="domain" description="Rieske" evidence="7">
    <location>
        <begin position="177"/>
        <end position="276"/>
    </location>
</feature>
<name>A0A6F8XIS3_9ACTN</name>
<keyword evidence="2" id="KW-0479">Metal-binding</keyword>
<dbReference type="RefSeq" id="WP_332107721.1">
    <property type="nucleotide sequence ID" value="NZ_AP022870.1"/>
</dbReference>
<reference evidence="8 9" key="2">
    <citation type="submission" date="2020-03" db="EMBL/GenBank/DDBJ databases">
        <authorList>
            <person name="Ichikawa N."/>
            <person name="Kimura A."/>
            <person name="Kitahashi Y."/>
            <person name="Uohara A."/>
        </authorList>
    </citation>
    <scope>NUCLEOTIDE SEQUENCE [LARGE SCALE GENOMIC DNA]</scope>
    <source>
        <strain evidence="8 9">NBRC 107702</strain>
    </source>
</reference>
<dbReference type="PANTHER" id="PTHR21496">
    <property type="entry name" value="FERREDOXIN-RELATED"/>
    <property type="match status" value="1"/>
</dbReference>
<dbReference type="Gene3D" id="2.102.10.10">
    <property type="entry name" value="Rieske [2Fe-2S] iron-sulphur domain"/>
    <property type="match status" value="1"/>
</dbReference>